<dbReference type="InterPro" id="IPR015940">
    <property type="entry name" value="UBA"/>
</dbReference>
<dbReference type="PROSITE" id="PS50053">
    <property type="entry name" value="UBIQUITIN_2"/>
    <property type="match status" value="1"/>
</dbReference>
<dbReference type="Pfam" id="PF00240">
    <property type="entry name" value="ubiquitin"/>
    <property type="match status" value="1"/>
</dbReference>
<feature type="compositionally biased region" description="Gly residues" evidence="1">
    <location>
        <begin position="237"/>
        <end position="247"/>
    </location>
</feature>
<evidence type="ECO:0000313" key="5">
    <source>
        <dbReference type="Proteomes" id="UP000053317"/>
    </source>
</evidence>
<feature type="region of interest" description="Disordered" evidence="1">
    <location>
        <begin position="71"/>
        <end position="129"/>
    </location>
</feature>
<dbReference type="PANTHER" id="PTHR10677:SF3">
    <property type="entry name" value="FI07626P-RELATED"/>
    <property type="match status" value="1"/>
</dbReference>
<feature type="compositionally biased region" description="Polar residues" evidence="1">
    <location>
        <begin position="273"/>
        <end position="284"/>
    </location>
</feature>
<feature type="compositionally biased region" description="Low complexity" evidence="1">
    <location>
        <begin position="248"/>
        <end position="272"/>
    </location>
</feature>
<dbReference type="GO" id="GO:0030674">
    <property type="term" value="F:protein-macromolecule adaptor activity"/>
    <property type="evidence" value="ECO:0007669"/>
    <property type="project" value="EnsemblFungi"/>
</dbReference>
<dbReference type="GO" id="GO:0036503">
    <property type="term" value="P:ERAD pathway"/>
    <property type="evidence" value="ECO:0007669"/>
    <property type="project" value="EnsemblFungi"/>
</dbReference>
<feature type="domain" description="Ubiquitin-like" evidence="3">
    <location>
        <begin position="13"/>
        <end position="90"/>
    </location>
</feature>
<feature type="compositionally biased region" description="Low complexity" evidence="1">
    <location>
        <begin position="109"/>
        <end position="119"/>
    </location>
</feature>
<dbReference type="SMART" id="SM00727">
    <property type="entry name" value="STI1"/>
    <property type="match status" value="2"/>
</dbReference>
<dbReference type="Gene3D" id="1.10.8.10">
    <property type="entry name" value="DNA helicase RuvA subunit, C-terminal domain"/>
    <property type="match status" value="1"/>
</dbReference>
<dbReference type="InterPro" id="IPR006636">
    <property type="entry name" value="STI1_HS-bd"/>
</dbReference>
<dbReference type="PANTHER" id="PTHR10677">
    <property type="entry name" value="UBIQUILIN"/>
    <property type="match status" value="1"/>
</dbReference>
<dbReference type="AlphaFoldDB" id="A0A0G2DYG9"/>
<dbReference type="InterPro" id="IPR009060">
    <property type="entry name" value="UBA-like_sf"/>
</dbReference>
<dbReference type="Pfam" id="PF00627">
    <property type="entry name" value="UBA"/>
    <property type="match status" value="1"/>
</dbReference>
<sequence>MADETTAAEEAPVTFHVKSSGNAKYTLTLPLSTTTLELKNKLATAEFADIPPESQRLIYSGRVLKDNDTLATHKVKEGNTMHLVKSAPSNQRQNPANSGTSTGAQATNPASSPASSAVPTNLATGPGNNPLAGLTGARYAGFAQLPGAGMFGPDGGMGPPPGPDQMIDMLSNPQFAQMMNEALQNPQMIDMMIQQNPQLRAMGPQARQMLQSEHFRRMITDPQALRSMAQLHRSLGVGGFGGAGGQQGFPAPGVTSTTESQESSNQSTQNQSPDPNSGNQQNPFASLFGNLQGAPGSNPFALFSPPLNPQSQPNAESRNNTSSPTGNAPNTNQAPQNPLASLLNPALFGQQPQQSQTSGTGTAPSQQFNPFASLINDPAMYQNFMQSMSRSAGGAGGVGAAGGDNPWQNLFGGLGGMGSPPAPPDNRPPEERYAEQLRQLNDMGFYDFDRNVQALSRSGGSVQGAIEHLLGNP</sequence>
<dbReference type="GO" id="GO:0006511">
    <property type="term" value="P:ubiquitin-dependent protein catabolic process"/>
    <property type="evidence" value="ECO:0007669"/>
    <property type="project" value="TreeGrafter"/>
</dbReference>
<proteinExistence type="predicted"/>
<reference evidence="4 5" key="1">
    <citation type="submission" date="2015-05" db="EMBL/GenBank/DDBJ databases">
        <title>Distinctive expansion of gene families associated with plant cell wall degradation and secondary metabolism in the genomes of grapevine trunk pathogens.</title>
        <authorList>
            <person name="Lawrence D.P."/>
            <person name="Travadon R."/>
            <person name="Rolshausen P.E."/>
            <person name="Baumgartner K."/>
        </authorList>
    </citation>
    <scope>NUCLEOTIDE SEQUENCE [LARGE SCALE GENOMIC DNA]</scope>
    <source>
        <strain evidence="4">UCRPC4</strain>
    </source>
</reference>
<dbReference type="GO" id="GO:0072665">
    <property type="term" value="P:protein localization to vacuole"/>
    <property type="evidence" value="ECO:0007669"/>
    <property type="project" value="EnsemblFungi"/>
</dbReference>
<comment type="caution">
    <text evidence="4">The sequence shown here is derived from an EMBL/GenBank/DDBJ whole genome shotgun (WGS) entry which is preliminary data.</text>
</comment>
<dbReference type="SMART" id="SM00213">
    <property type="entry name" value="UBQ"/>
    <property type="match status" value="1"/>
</dbReference>
<dbReference type="CDD" id="cd14324">
    <property type="entry name" value="UBA_Dsk2p_like"/>
    <property type="match status" value="1"/>
</dbReference>
<dbReference type="OrthoDB" id="267397at2759"/>
<dbReference type="SUPFAM" id="SSF54236">
    <property type="entry name" value="Ubiquitin-like"/>
    <property type="match status" value="1"/>
</dbReference>
<dbReference type="EMBL" id="LCWF01000194">
    <property type="protein sequence ID" value="KKY15176.1"/>
    <property type="molecule type" value="Genomic_DNA"/>
</dbReference>
<gene>
    <name evidence="4" type="ORF">UCRPC4_g06431</name>
</gene>
<keyword evidence="5" id="KW-1185">Reference proteome</keyword>
<dbReference type="GO" id="GO:0005829">
    <property type="term" value="C:cytosol"/>
    <property type="evidence" value="ECO:0007669"/>
    <property type="project" value="TreeGrafter"/>
</dbReference>
<evidence type="ECO:0000313" key="4">
    <source>
        <dbReference type="EMBL" id="KKY15176.1"/>
    </source>
</evidence>
<dbReference type="FunFam" id="1.10.8.10:FF:000024">
    <property type="entry name" value="Ubiquitin domain-containing protein DSK2"/>
    <property type="match status" value="1"/>
</dbReference>
<dbReference type="PROSITE" id="PS50030">
    <property type="entry name" value="UBA"/>
    <property type="match status" value="1"/>
</dbReference>
<feature type="region of interest" description="Disordered" evidence="1">
    <location>
        <begin position="391"/>
        <end position="431"/>
    </location>
</feature>
<dbReference type="InterPro" id="IPR015496">
    <property type="entry name" value="Ubiquilin"/>
</dbReference>
<feature type="compositionally biased region" description="Gly residues" evidence="1">
    <location>
        <begin position="393"/>
        <end position="402"/>
    </location>
</feature>
<dbReference type="Proteomes" id="UP000053317">
    <property type="component" value="Unassembled WGS sequence"/>
</dbReference>
<dbReference type="InterPro" id="IPR000626">
    <property type="entry name" value="Ubiquitin-like_dom"/>
</dbReference>
<dbReference type="Gene3D" id="3.10.20.90">
    <property type="entry name" value="Phosphatidylinositol 3-kinase Catalytic Subunit, Chain A, domain 1"/>
    <property type="match status" value="1"/>
</dbReference>
<evidence type="ECO:0000256" key="1">
    <source>
        <dbReference type="SAM" id="MobiDB-lite"/>
    </source>
</evidence>
<dbReference type="GO" id="GO:0030474">
    <property type="term" value="P:spindle pole body duplication"/>
    <property type="evidence" value="ECO:0007669"/>
    <property type="project" value="EnsemblFungi"/>
</dbReference>
<feature type="region of interest" description="Disordered" evidence="1">
    <location>
        <begin position="237"/>
        <end position="370"/>
    </location>
</feature>
<reference evidence="4 5" key="2">
    <citation type="submission" date="2015-05" db="EMBL/GenBank/DDBJ databases">
        <authorList>
            <person name="Morales-Cruz A."/>
            <person name="Amrine K.C."/>
            <person name="Cantu D."/>
        </authorList>
    </citation>
    <scope>NUCLEOTIDE SEQUENCE [LARGE SCALE GENOMIC DNA]</scope>
    <source>
        <strain evidence="4">UCRPC4</strain>
    </source>
</reference>
<dbReference type="GO" id="GO:0036435">
    <property type="term" value="F:K48-linked polyubiquitin modification-dependent protein binding"/>
    <property type="evidence" value="ECO:0007669"/>
    <property type="project" value="EnsemblFungi"/>
</dbReference>
<accession>A0A0G2DYG9</accession>
<protein>
    <submittedName>
        <fullName evidence="4">Putative ubiquitin-like protein</fullName>
    </submittedName>
</protein>
<feature type="compositionally biased region" description="Low complexity" evidence="1">
    <location>
        <begin position="327"/>
        <end position="338"/>
    </location>
</feature>
<feature type="compositionally biased region" description="Polar residues" evidence="1">
    <location>
        <begin position="309"/>
        <end position="326"/>
    </location>
</feature>
<feature type="compositionally biased region" description="Low complexity" evidence="1">
    <location>
        <begin position="349"/>
        <end position="367"/>
    </location>
</feature>
<dbReference type="InterPro" id="IPR029071">
    <property type="entry name" value="Ubiquitin-like_domsf"/>
</dbReference>
<name>A0A0G2DYG9_PHACM</name>
<dbReference type="SUPFAM" id="SSF46934">
    <property type="entry name" value="UBA-like"/>
    <property type="match status" value="1"/>
</dbReference>
<dbReference type="SMART" id="SM00165">
    <property type="entry name" value="UBA"/>
    <property type="match status" value="1"/>
</dbReference>
<evidence type="ECO:0000259" key="3">
    <source>
        <dbReference type="PROSITE" id="PS50053"/>
    </source>
</evidence>
<organism evidence="4 5">
    <name type="scientific">Phaeomoniella chlamydospora</name>
    <name type="common">Phaeoacremonium chlamydosporum</name>
    <dbReference type="NCBI Taxonomy" id="158046"/>
    <lineage>
        <taxon>Eukaryota</taxon>
        <taxon>Fungi</taxon>
        <taxon>Dikarya</taxon>
        <taxon>Ascomycota</taxon>
        <taxon>Pezizomycotina</taxon>
        <taxon>Eurotiomycetes</taxon>
        <taxon>Chaetothyriomycetidae</taxon>
        <taxon>Phaeomoniellales</taxon>
        <taxon>Phaeomoniellaceae</taxon>
        <taxon>Phaeomoniella</taxon>
    </lineage>
</organism>
<evidence type="ECO:0000259" key="2">
    <source>
        <dbReference type="PROSITE" id="PS50030"/>
    </source>
</evidence>
<feature type="domain" description="UBA" evidence="2">
    <location>
        <begin position="428"/>
        <end position="472"/>
    </location>
</feature>
<feature type="compositionally biased region" description="Polar residues" evidence="1">
    <location>
        <begin position="87"/>
        <end position="108"/>
    </location>
</feature>